<name>A0A2X2DJR5_PROMI</name>
<evidence type="ECO:0000313" key="2">
    <source>
        <dbReference type="EMBL" id="SPY95949.1"/>
    </source>
</evidence>
<reference evidence="2 3" key="1">
    <citation type="submission" date="2018-06" db="EMBL/GenBank/DDBJ databases">
        <authorList>
            <consortium name="Pathogen Informatics"/>
            <person name="Doyle S."/>
        </authorList>
    </citation>
    <scope>NUCLEOTIDE SEQUENCE [LARGE SCALE GENOMIC DNA]</scope>
    <source>
        <strain evidence="2 3">NCTC10975</strain>
    </source>
</reference>
<dbReference type="InterPro" id="IPR029016">
    <property type="entry name" value="GAF-like_dom_sf"/>
</dbReference>
<dbReference type="Gene3D" id="3.30.450.40">
    <property type="match status" value="1"/>
</dbReference>
<dbReference type="SUPFAM" id="SSF55781">
    <property type="entry name" value="GAF domain-like"/>
    <property type="match status" value="1"/>
</dbReference>
<evidence type="ECO:0000313" key="3">
    <source>
        <dbReference type="Proteomes" id="UP000251485"/>
    </source>
</evidence>
<evidence type="ECO:0000259" key="1">
    <source>
        <dbReference type="PROSITE" id="PS51078"/>
    </source>
</evidence>
<proteinExistence type="predicted"/>
<dbReference type="PROSITE" id="PS51078">
    <property type="entry name" value="ICLR_ED"/>
    <property type="match status" value="1"/>
</dbReference>
<accession>A0A2X2DJR5</accession>
<dbReference type="Pfam" id="PF01614">
    <property type="entry name" value="IclR_C"/>
    <property type="match status" value="1"/>
</dbReference>
<dbReference type="Proteomes" id="UP000251485">
    <property type="component" value="Unassembled WGS sequence"/>
</dbReference>
<dbReference type="InterPro" id="IPR014757">
    <property type="entry name" value="Tscrpt_reg_IclR_C"/>
</dbReference>
<gene>
    <name evidence="2" type="primary">iclR_1</name>
    <name evidence="2" type="ORF">NCTC10975_01648</name>
</gene>
<sequence>MRCIGACIYDEHHQPFAAISLSGPVSRMTDSRITELGALVIKAAKQISREYGGVKS</sequence>
<protein>
    <submittedName>
        <fullName evidence="2">Transcriptional repressor IclR</fullName>
    </submittedName>
</protein>
<dbReference type="AlphaFoldDB" id="A0A2X2DJR5"/>
<organism evidence="2 3">
    <name type="scientific">Proteus mirabilis</name>
    <dbReference type="NCBI Taxonomy" id="584"/>
    <lineage>
        <taxon>Bacteria</taxon>
        <taxon>Pseudomonadati</taxon>
        <taxon>Pseudomonadota</taxon>
        <taxon>Gammaproteobacteria</taxon>
        <taxon>Enterobacterales</taxon>
        <taxon>Morganellaceae</taxon>
        <taxon>Proteus</taxon>
    </lineage>
</organism>
<feature type="domain" description="IclR-ED" evidence="1">
    <location>
        <begin position="1"/>
        <end position="53"/>
    </location>
</feature>
<dbReference type="EMBL" id="UAUE01000011">
    <property type="protein sequence ID" value="SPY95949.1"/>
    <property type="molecule type" value="Genomic_DNA"/>
</dbReference>